<keyword evidence="3" id="KW-1185">Reference proteome</keyword>
<proteinExistence type="predicted"/>
<feature type="transmembrane region" description="Helical" evidence="1">
    <location>
        <begin position="94"/>
        <end position="119"/>
    </location>
</feature>
<evidence type="ECO:0000313" key="3">
    <source>
        <dbReference type="Proteomes" id="UP000829720"/>
    </source>
</evidence>
<feature type="transmembrane region" description="Helical" evidence="1">
    <location>
        <begin position="59"/>
        <end position="82"/>
    </location>
</feature>
<evidence type="ECO:0000256" key="1">
    <source>
        <dbReference type="SAM" id="Phobius"/>
    </source>
</evidence>
<keyword evidence="1" id="KW-1133">Transmembrane helix</keyword>
<dbReference type="AlphaFoldDB" id="A0A8T3DC21"/>
<reference evidence="2" key="1">
    <citation type="submission" date="2021-01" db="EMBL/GenBank/DDBJ databases">
        <authorList>
            <person name="Zahm M."/>
            <person name="Roques C."/>
            <person name="Cabau C."/>
            <person name="Klopp C."/>
            <person name="Donnadieu C."/>
            <person name="Jouanno E."/>
            <person name="Lampietro C."/>
            <person name="Louis A."/>
            <person name="Herpin A."/>
            <person name="Echchiki A."/>
            <person name="Berthelot C."/>
            <person name="Parey E."/>
            <person name="Roest-Crollius H."/>
            <person name="Braasch I."/>
            <person name="Postlethwait J."/>
            <person name="Bobe J."/>
            <person name="Montfort J."/>
            <person name="Bouchez O."/>
            <person name="Begum T."/>
            <person name="Mejri S."/>
            <person name="Adams A."/>
            <person name="Chen W.-J."/>
            <person name="Guiguen Y."/>
        </authorList>
    </citation>
    <scope>NUCLEOTIDE SEQUENCE</scope>
    <source>
        <tissue evidence="2">Blood</tissue>
    </source>
</reference>
<gene>
    <name evidence="2" type="ORF">AGOR_G00140610</name>
</gene>
<protein>
    <submittedName>
        <fullName evidence="2">Uncharacterized protein</fullName>
    </submittedName>
</protein>
<sequence>MQDFLSTEVKNQVKEWRHEEHLVQQNGATNKGLCVCNYSKICFEYLFMLYLCMKIEMRMLFWISCFSGNGHLLVLQCDHFFIEAPKKERAEKTHVLESCLFVDLFVPGPVGLCIIVSVLK</sequence>
<organism evidence="2 3">
    <name type="scientific">Albula goreensis</name>
    <dbReference type="NCBI Taxonomy" id="1534307"/>
    <lineage>
        <taxon>Eukaryota</taxon>
        <taxon>Metazoa</taxon>
        <taxon>Chordata</taxon>
        <taxon>Craniata</taxon>
        <taxon>Vertebrata</taxon>
        <taxon>Euteleostomi</taxon>
        <taxon>Actinopterygii</taxon>
        <taxon>Neopterygii</taxon>
        <taxon>Teleostei</taxon>
        <taxon>Albuliformes</taxon>
        <taxon>Albulidae</taxon>
        <taxon>Albula</taxon>
    </lineage>
</organism>
<dbReference type="Proteomes" id="UP000829720">
    <property type="component" value="Unassembled WGS sequence"/>
</dbReference>
<keyword evidence="1" id="KW-0472">Membrane</keyword>
<accession>A0A8T3DC21</accession>
<keyword evidence="1" id="KW-0812">Transmembrane</keyword>
<comment type="caution">
    <text evidence="2">The sequence shown here is derived from an EMBL/GenBank/DDBJ whole genome shotgun (WGS) entry which is preliminary data.</text>
</comment>
<dbReference type="EMBL" id="JAERUA010000012">
    <property type="protein sequence ID" value="KAI1893117.1"/>
    <property type="molecule type" value="Genomic_DNA"/>
</dbReference>
<name>A0A8T3DC21_9TELE</name>
<evidence type="ECO:0000313" key="2">
    <source>
        <dbReference type="EMBL" id="KAI1893117.1"/>
    </source>
</evidence>